<dbReference type="Proteomes" id="UP000299102">
    <property type="component" value="Unassembled WGS sequence"/>
</dbReference>
<dbReference type="Pfam" id="PF03372">
    <property type="entry name" value="Exo_endo_phos"/>
    <property type="match status" value="1"/>
</dbReference>
<organism evidence="4 5">
    <name type="scientific">Eumeta variegata</name>
    <name type="common">Bagworm moth</name>
    <name type="synonym">Eumeta japonica</name>
    <dbReference type="NCBI Taxonomy" id="151549"/>
    <lineage>
        <taxon>Eukaryota</taxon>
        <taxon>Metazoa</taxon>
        <taxon>Ecdysozoa</taxon>
        <taxon>Arthropoda</taxon>
        <taxon>Hexapoda</taxon>
        <taxon>Insecta</taxon>
        <taxon>Pterygota</taxon>
        <taxon>Neoptera</taxon>
        <taxon>Endopterygota</taxon>
        <taxon>Lepidoptera</taxon>
        <taxon>Glossata</taxon>
        <taxon>Ditrysia</taxon>
        <taxon>Tineoidea</taxon>
        <taxon>Psychidae</taxon>
        <taxon>Oiketicinae</taxon>
        <taxon>Eumeta</taxon>
    </lineage>
</organism>
<evidence type="ECO:0000259" key="3">
    <source>
        <dbReference type="Pfam" id="PF03372"/>
    </source>
</evidence>
<dbReference type="Pfam" id="PF00078">
    <property type="entry name" value="RVT_1"/>
    <property type="match status" value="1"/>
</dbReference>
<dbReference type="EMBL" id="BGZK01000374">
    <property type="protein sequence ID" value="GBP39985.1"/>
    <property type="molecule type" value="Genomic_DNA"/>
</dbReference>
<feature type="region of interest" description="Disordered" evidence="1">
    <location>
        <begin position="51"/>
        <end position="138"/>
    </location>
</feature>
<dbReference type="AlphaFoldDB" id="A0A4C1VQB6"/>
<dbReference type="PANTHER" id="PTHR36688">
    <property type="entry name" value="ENDO/EXONUCLEASE/PHOSPHATASE DOMAIN-CONTAINING PROTEIN"/>
    <property type="match status" value="1"/>
</dbReference>
<comment type="caution">
    <text evidence="4">The sequence shown here is derived from an EMBL/GenBank/DDBJ whole genome shotgun (WGS) entry which is preliminary data.</text>
</comment>
<feature type="domain" description="Reverse transcriptase" evidence="2">
    <location>
        <begin position="676"/>
        <end position="766"/>
    </location>
</feature>
<keyword evidence="4" id="KW-0548">Nucleotidyltransferase</keyword>
<evidence type="ECO:0000256" key="1">
    <source>
        <dbReference type="SAM" id="MobiDB-lite"/>
    </source>
</evidence>
<feature type="compositionally biased region" description="Basic residues" evidence="1">
    <location>
        <begin position="107"/>
        <end position="118"/>
    </location>
</feature>
<dbReference type="GO" id="GO:0003964">
    <property type="term" value="F:RNA-directed DNA polymerase activity"/>
    <property type="evidence" value="ECO:0007669"/>
    <property type="project" value="UniProtKB-KW"/>
</dbReference>
<proteinExistence type="predicted"/>
<name>A0A4C1VQB6_EUMVA</name>
<protein>
    <submittedName>
        <fullName evidence="4">RNA-directed DNA polymerase from mobile element jockey</fullName>
    </submittedName>
</protein>
<reference evidence="4 5" key="1">
    <citation type="journal article" date="2019" name="Commun. Biol.">
        <title>The bagworm genome reveals a unique fibroin gene that provides high tensile strength.</title>
        <authorList>
            <person name="Kono N."/>
            <person name="Nakamura H."/>
            <person name="Ohtoshi R."/>
            <person name="Tomita M."/>
            <person name="Numata K."/>
            <person name="Arakawa K."/>
        </authorList>
    </citation>
    <scope>NUCLEOTIDE SEQUENCE [LARGE SCALE GENOMIC DNA]</scope>
</reference>
<dbReference type="SUPFAM" id="SSF56219">
    <property type="entry name" value="DNase I-like"/>
    <property type="match status" value="1"/>
</dbReference>
<evidence type="ECO:0000313" key="4">
    <source>
        <dbReference type="EMBL" id="GBP39985.1"/>
    </source>
</evidence>
<gene>
    <name evidence="4" type="primary">pol</name>
    <name evidence="4" type="ORF">EVAR_39213_1</name>
</gene>
<dbReference type="InterPro" id="IPR000477">
    <property type="entry name" value="RT_dom"/>
</dbReference>
<evidence type="ECO:0000313" key="5">
    <source>
        <dbReference type="Proteomes" id="UP000299102"/>
    </source>
</evidence>
<feature type="compositionally biased region" description="Low complexity" evidence="1">
    <location>
        <begin position="73"/>
        <end position="82"/>
    </location>
</feature>
<evidence type="ECO:0000259" key="2">
    <source>
        <dbReference type="Pfam" id="PF00078"/>
    </source>
</evidence>
<keyword evidence="5" id="KW-1185">Reference proteome</keyword>
<dbReference type="InterPro" id="IPR005135">
    <property type="entry name" value="Endo/exonuclease/phosphatase"/>
</dbReference>
<sequence>MHNVQRQPRCVKCLVPHWTRDCPLSRDSEEKPSCVNCGQNHTANYRGCPKAPKFISKNRPNTKRPSYAPAPFPGSGKFPGPGVKKTTRLSTSTPPRAPNYPWTKRERSNRRASPRGRLGKLNVPPQGRRHWHPLSQVPSPDGKTRIHLNVYTWCSSFPLRWTPKPKIKLLSFNANGLPKNIPELTNCMSEYGIDIALIQETYLKPNRPRACAIAGYVQLRTDRTHARRGGTALYYNRSLHCCPITIPPLVNMEATGCRLAMTGHSTIVIVSVYLPSPKPLLRSDLRALLGLGDAVILFGDFNCKNPRWGCAVMDENGEKLDRLQDRLEFEIVTPSTATYFPHNDTYRTLTLDIALIKGVALNLNSIEPLHRLLSDHRLVLLKMGPPDGGRPVSTVKITDRKRMSTAFEKIDTPPLNSIPNDISTIEQIDHAIGGLTSHVRTVVEKCEREVPASSDHRKFPPDILELIRAKNAALRRAKITKALKTEGYTPIPPLKRLDAHINSIEEEVLQKTSLEPKDDLTPVSLSEVQLLVKSLKTRKALGLDGLSNKAIKCFSQPLLSLLVAIFNACLQNCYFPSVWKEAEVIGIHKPGKPRDLPASYRPISLLSGLAKLFERVFKTHLSKHLFGKGLIIDEQFGFRPAHSCPLQSRSSARLRPLFPLVLRVHQRHTAPDVRRPARVFADDTALFFRSRTRRSIFRHLPKAIDELGQWFRKWRIEVNRDKSAATQFKYSNNRSQLVVDRNTPNLQMLNARIPWQRSYKYLGVTLDKNLHFREHIARVRKKALFYTARLGAMLGRKSKLSRRNKRTLYKTCIRTVITYASPVFAHADSKVLYRLQVVQNKFSRAAMDAHWCVRNSILHRDMELPTLTKYVKDASKRFFDIAGSHPNALLRAAVDYQPPPPTHFLRRPRNVLIEPLDALTAAVDSLNDVNDTHD</sequence>
<dbReference type="InterPro" id="IPR052560">
    <property type="entry name" value="RdDP_mobile_element"/>
</dbReference>
<dbReference type="InterPro" id="IPR036691">
    <property type="entry name" value="Endo/exonu/phosph_ase_sf"/>
</dbReference>
<keyword evidence="4" id="KW-0695">RNA-directed DNA polymerase</keyword>
<keyword evidence="4" id="KW-0808">Transferase</keyword>
<accession>A0A4C1VQB6</accession>
<feature type="domain" description="Endonuclease/exonuclease/phosphatase" evidence="3">
    <location>
        <begin position="170"/>
        <end position="376"/>
    </location>
</feature>
<dbReference type="Gene3D" id="3.60.10.10">
    <property type="entry name" value="Endonuclease/exonuclease/phosphatase"/>
    <property type="match status" value="1"/>
</dbReference>
<dbReference type="PANTHER" id="PTHR36688:SF1">
    <property type="entry name" value="ENDONUCLEASE_EXONUCLEASE_PHOSPHATASE DOMAIN-CONTAINING PROTEIN"/>
    <property type="match status" value="1"/>
</dbReference>